<name>A0A6G0VYE4_APHCR</name>
<dbReference type="Proteomes" id="UP000478052">
    <property type="component" value="Unassembled WGS sequence"/>
</dbReference>
<proteinExistence type="predicted"/>
<comment type="caution">
    <text evidence="1">The sequence shown here is derived from an EMBL/GenBank/DDBJ whole genome shotgun (WGS) entry which is preliminary data.</text>
</comment>
<evidence type="ECO:0000313" key="1">
    <source>
        <dbReference type="EMBL" id="KAF0712429.1"/>
    </source>
</evidence>
<dbReference type="EMBL" id="VUJU01010926">
    <property type="protein sequence ID" value="KAF0712429.1"/>
    <property type="molecule type" value="Genomic_DNA"/>
</dbReference>
<organism evidence="1 2">
    <name type="scientific">Aphis craccivora</name>
    <name type="common">Cowpea aphid</name>
    <dbReference type="NCBI Taxonomy" id="307492"/>
    <lineage>
        <taxon>Eukaryota</taxon>
        <taxon>Metazoa</taxon>
        <taxon>Ecdysozoa</taxon>
        <taxon>Arthropoda</taxon>
        <taxon>Hexapoda</taxon>
        <taxon>Insecta</taxon>
        <taxon>Pterygota</taxon>
        <taxon>Neoptera</taxon>
        <taxon>Paraneoptera</taxon>
        <taxon>Hemiptera</taxon>
        <taxon>Sternorrhyncha</taxon>
        <taxon>Aphidomorpha</taxon>
        <taxon>Aphidoidea</taxon>
        <taxon>Aphididae</taxon>
        <taxon>Aphidini</taxon>
        <taxon>Aphis</taxon>
        <taxon>Aphis</taxon>
    </lineage>
</organism>
<sequence>MCINISFTSFGSFFSLNFCNKYINASEGINSPDNDLSSVNYSNEIKNHTPENINFLNNYKTKNCMENQIFCGCFKFIFSQSQFFKFHLWKHKISQHSDKIIIPYFLYFDDFEINNPLGSHSSSILGLHSLI</sequence>
<accession>A0A6G0VYE4</accession>
<evidence type="ECO:0000313" key="2">
    <source>
        <dbReference type="Proteomes" id="UP000478052"/>
    </source>
</evidence>
<reference evidence="1 2" key="1">
    <citation type="submission" date="2019-08" db="EMBL/GenBank/DDBJ databases">
        <title>Whole genome of Aphis craccivora.</title>
        <authorList>
            <person name="Voronova N.V."/>
            <person name="Shulinski R.S."/>
            <person name="Bandarenka Y.V."/>
            <person name="Zhorov D.G."/>
            <person name="Warner D."/>
        </authorList>
    </citation>
    <scope>NUCLEOTIDE SEQUENCE [LARGE SCALE GENOMIC DNA]</scope>
    <source>
        <strain evidence="1">180601</strain>
        <tissue evidence="1">Whole Body</tissue>
    </source>
</reference>
<gene>
    <name evidence="1" type="ORF">FWK35_00025978</name>
</gene>
<dbReference type="AlphaFoldDB" id="A0A6G0VYE4"/>
<keyword evidence="2" id="KW-1185">Reference proteome</keyword>
<protein>
    <submittedName>
        <fullName evidence="1">Uncharacterized protein</fullName>
    </submittedName>
</protein>